<gene>
    <name evidence="2" type="ORF">ACFP1B_13100</name>
</gene>
<comment type="caution">
    <text evidence="2">The sequence shown here is derived from an EMBL/GenBank/DDBJ whole genome shotgun (WGS) entry which is preliminary data.</text>
</comment>
<evidence type="ECO:0000259" key="1">
    <source>
        <dbReference type="PROSITE" id="PS51186"/>
    </source>
</evidence>
<dbReference type="RefSeq" id="WP_344510161.1">
    <property type="nucleotide sequence ID" value="NZ_BAAATU010000015.1"/>
</dbReference>
<proteinExistence type="predicted"/>
<dbReference type="GO" id="GO:0016746">
    <property type="term" value="F:acyltransferase activity"/>
    <property type="evidence" value="ECO:0007669"/>
    <property type="project" value="UniProtKB-KW"/>
</dbReference>
<dbReference type="Gene3D" id="3.40.630.30">
    <property type="match status" value="1"/>
</dbReference>
<protein>
    <submittedName>
        <fullName evidence="2">GNAT family N-acetyltransferase</fullName>
        <ecNumber evidence="2">2.3.-.-</ecNumber>
    </submittedName>
</protein>
<reference evidence="3" key="1">
    <citation type="journal article" date="2019" name="Int. J. Syst. Evol. Microbiol.">
        <title>The Global Catalogue of Microorganisms (GCM) 10K type strain sequencing project: providing services to taxonomists for standard genome sequencing and annotation.</title>
        <authorList>
            <consortium name="The Broad Institute Genomics Platform"/>
            <consortium name="The Broad Institute Genome Sequencing Center for Infectious Disease"/>
            <person name="Wu L."/>
            <person name="Ma J."/>
        </authorList>
    </citation>
    <scope>NUCLEOTIDE SEQUENCE [LARGE SCALE GENOMIC DNA]</scope>
    <source>
        <strain evidence="3">JCM 4147</strain>
    </source>
</reference>
<dbReference type="Pfam" id="PF00583">
    <property type="entry name" value="Acetyltransf_1"/>
    <property type="match status" value="1"/>
</dbReference>
<keyword evidence="3" id="KW-1185">Reference proteome</keyword>
<dbReference type="SUPFAM" id="SSF55729">
    <property type="entry name" value="Acyl-CoA N-acyltransferases (Nat)"/>
    <property type="match status" value="1"/>
</dbReference>
<organism evidence="2 3">
    <name type="scientific">Streptomyces pulveraceus</name>
    <dbReference type="NCBI Taxonomy" id="68258"/>
    <lineage>
        <taxon>Bacteria</taxon>
        <taxon>Bacillati</taxon>
        <taxon>Actinomycetota</taxon>
        <taxon>Actinomycetes</taxon>
        <taxon>Kitasatosporales</taxon>
        <taxon>Streptomycetaceae</taxon>
        <taxon>Streptomyces</taxon>
    </lineage>
</organism>
<dbReference type="PROSITE" id="PS51186">
    <property type="entry name" value="GNAT"/>
    <property type="match status" value="1"/>
</dbReference>
<dbReference type="EMBL" id="JBHSPU010000013">
    <property type="protein sequence ID" value="MFC5914361.1"/>
    <property type="molecule type" value="Genomic_DNA"/>
</dbReference>
<accession>A0ABW1GLY5</accession>
<evidence type="ECO:0000313" key="2">
    <source>
        <dbReference type="EMBL" id="MFC5914361.1"/>
    </source>
</evidence>
<dbReference type="InterPro" id="IPR000182">
    <property type="entry name" value="GNAT_dom"/>
</dbReference>
<dbReference type="EC" id="2.3.-.-" evidence="2"/>
<evidence type="ECO:0000313" key="3">
    <source>
        <dbReference type="Proteomes" id="UP001596200"/>
    </source>
</evidence>
<keyword evidence="2" id="KW-0808">Transferase</keyword>
<dbReference type="CDD" id="cd04301">
    <property type="entry name" value="NAT_SF"/>
    <property type="match status" value="1"/>
</dbReference>
<name>A0ABW1GLY5_9ACTN</name>
<dbReference type="InterPro" id="IPR016181">
    <property type="entry name" value="Acyl_CoA_acyltransferase"/>
</dbReference>
<feature type="domain" description="N-acetyltransferase" evidence="1">
    <location>
        <begin position="127"/>
        <end position="264"/>
    </location>
</feature>
<dbReference type="Proteomes" id="UP001596200">
    <property type="component" value="Unassembled WGS sequence"/>
</dbReference>
<sequence>MNPDHEALLALFDREMREHARPDGPGVRVERTGEVVRQVGAADGWNGVVWSAPDLDPARADAVIAAQVAHYEALGHGEFEWKLYAHDRPAGLADRLLAAGFEAEEPETLLVAPVAGLSTAVELPDGVRLRTVNDADDVELMARAHERAFGSDWSRLRHQVLARLAEDPDGFVGVLAMVGEEPVSSARMELYPGTGFAGLWGGGTVEAWRGKGIYRALVAFRARIAAERGCRYLQVDASEMSSPILRRLGFAALSTTTPYVYRSH</sequence>
<keyword evidence="2" id="KW-0012">Acyltransferase</keyword>